<evidence type="ECO:0000313" key="3">
    <source>
        <dbReference type="EMBL" id="SEL80095.1"/>
    </source>
</evidence>
<dbReference type="Proteomes" id="UP000199582">
    <property type="component" value="Unassembled WGS sequence"/>
</dbReference>
<evidence type="ECO:0000259" key="2">
    <source>
        <dbReference type="Pfam" id="PF04892"/>
    </source>
</evidence>
<proteinExistence type="predicted"/>
<dbReference type="STRING" id="1287727.SAMN05443999_10868"/>
<keyword evidence="1" id="KW-0472">Membrane</keyword>
<feature type="domain" description="VanZ-like" evidence="2">
    <location>
        <begin position="27"/>
        <end position="99"/>
    </location>
</feature>
<organism evidence="3 4">
    <name type="scientific">Roseovarius azorensis</name>
    <dbReference type="NCBI Taxonomy" id="1287727"/>
    <lineage>
        <taxon>Bacteria</taxon>
        <taxon>Pseudomonadati</taxon>
        <taxon>Pseudomonadota</taxon>
        <taxon>Alphaproteobacteria</taxon>
        <taxon>Rhodobacterales</taxon>
        <taxon>Roseobacteraceae</taxon>
        <taxon>Roseovarius</taxon>
    </lineage>
</organism>
<keyword evidence="1" id="KW-1133">Transmembrane helix</keyword>
<dbReference type="AlphaFoldDB" id="A0A1H7T6F4"/>
<reference evidence="3 4" key="1">
    <citation type="submission" date="2016-10" db="EMBL/GenBank/DDBJ databases">
        <authorList>
            <person name="de Groot N.N."/>
        </authorList>
    </citation>
    <scope>NUCLEOTIDE SEQUENCE [LARGE SCALE GENOMIC DNA]</scope>
    <source>
        <strain evidence="3 4">DSM 100674</strain>
    </source>
</reference>
<dbReference type="NCBIfam" id="NF037970">
    <property type="entry name" value="vanZ_1"/>
    <property type="match status" value="1"/>
</dbReference>
<dbReference type="RefSeq" id="WP_093037564.1">
    <property type="nucleotide sequence ID" value="NZ_FOAG01000008.1"/>
</dbReference>
<evidence type="ECO:0000256" key="1">
    <source>
        <dbReference type="SAM" id="Phobius"/>
    </source>
</evidence>
<dbReference type="Pfam" id="PF04892">
    <property type="entry name" value="VanZ"/>
    <property type="match status" value="1"/>
</dbReference>
<feature type="transmembrane region" description="Helical" evidence="1">
    <location>
        <begin position="34"/>
        <end position="50"/>
    </location>
</feature>
<dbReference type="PANTHER" id="PTHR28008:SF1">
    <property type="entry name" value="DOMAIN PROTEIN, PUTATIVE (AFU_ORTHOLOGUE AFUA_3G10980)-RELATED"/>
    <property type="match status" value="1"/>
</dbReference>
<dbReference type="EMBL" id="FOAG01000008">
    <property type="protein sequence ID" value="SEL80095.1"/>
    <property type="molecule type" value="Genomic_DNA"/>
</dbReference>
<accession>A0A1H7T6F4</accession>
<keyword evidence="1" id="KW-0812">Transmembrane</keyword>
<keyword evidence="4" id="KW-1185">Reference proteome</keyword>
<evidence type="ECO:0000313" key="4">
    <source>
        <dbReference type="Proteomes" id="UP000199582"/>
    </source>
</evidence>
<dbReference type="InterPro" id="IPR006976">
    <property type="entry name" value="VanZ-like"/>
</dbReference>
<sequence length="111" mass="11716">MARFVTLILALVIAALTLIPHPPGPQGPPGVDKLLHFMAFAALAMPMAYARPALWRAVALTVLAYGGVIEIVQPFVGRGAEWADLLADALGAFGGAYLAAQLGRLRRVRGQ</sequence>
<protein>
    <submittedName>
        <fullName evidence="3">VanZ like family protein</fullName>
    </submittedName>
</protein>
<gene>
    <name evidence="3" type="ORF">SAMN05443999_10868</name>
</gene>
<name>A0A1H7T6F4_9RHOB</name>
<dbReference type="PANTHER" id="PTHR28008">
    <property type="entry name" value="DOMAIN PROTEIN, PUTATIVE (AFU_ORTHOLOGUE AFUA_3G10980)-RELATED"/>
    <property type="match status" value="1"/>
</dbReference>